<dbReference type="AlphaFoldDB" id="A0AAW5AH35"/>
<reference evidence="1" key="1">
    <citation type="submission" date="2022-01" db="EMBL/GenBank/DDBJ databases">
        <title>Neisseria sp. ZJ104.</title>
        <authorList>
            <person name="Yang C."/>
        </authorList>
    </citation>
    <scope>NUCLEOTIDE SEQUENCE</scope>
    <source>
        <strain evidence="1">ZJ104</strain>
    </source>
</reference>
<comment type="caution">
    <text evidence="1">The sequence shown here is derived from an EMBL/GenBank/DDBJ whole genome shotgun (WGS) entry which is preliminary data.</text>
</comment>
<evidence type="ECO:0000313" key="1">
    <source>
        <dbReference type="EMBL" id="MCF7529228.1"/>
    </source>
</evidence>
<dbReference type="EMBL" id="JAKKDL010000003">
    <property type="protein sequence ID" value="MCF7529228.1"/>
    <property type="molecule type" value="Genomic_DNA"/>
</dbReference>
<name>A0AAW5AH35_9NEIS</name>
<proteinExistence type="predicted"/>
<evidence type="ECO:0008006" key="3">
    <source>
        <dbReference type="Google" id="ProtNLM"/>
    </source>
</evidence>
<dbReference type="RefSeq" id="WP_237092496.1">
    <property type="nucleotide sequence ID" value="NZ_JAKKDL010000003.1"/>
</dbReference>
<sequence>MEINDIPQDNSKTYHGHQKVIYATQNGQYQTATSSGWQDEAFATEQAVAELDAQTENALQAVKNGEKSVIYYLMYKYRYDETSLAQTTGLWKWQIRRHFRPEIFAKLSEKTLAKYREAFGCKLEINDE</sequence>
<protein>
    <recommendedName>
        <fullName evidence="3">Phage associated protein</fullName>
    </recommendedName>
</protein>
<gene>
    <name evidence="1" type="ORF">L4H06_03150</name>
</gene>
<organism evidence="1 2">
    <name type="scientific">Neisseria lisongii</name>
    <dbReference type="NCBI Taxonomy" id="2912188"/>
    <lineage>
        <taxon>Bacteria</taxon>
        <taxon>Pseudomonadati</taxon>
        <taxon>Pseudomonadota</taxon>
        <taxon>Betaproteobacteria</taxon>
        <taxon>Neisseriales</taxon>
        <taxon>Neisseriaceae</taxon>
        <taxon>Neisseria</taxon>
    </lineage>
</organism>
<evidence type="ECO:0000313" key="2">
    <source>
        <dbReference type="Proteomes" id="UP001201397"/>
    </source>
</evidence>
<dbReference type="Proteomes" id="UP001201397">
    <property type="component" value="Unassembled WGS sequence"/>
</dbReference>
<accession>A0AAW5AH35</accession>